<accession>A0ABQ4PKI0</accession>
<evidence type="ECO:0000313" key="1">
    <source>
        <dbReference type="EMBL" id="GIU48314.1"/>
    </source>
</evidence>
<protein>
    <recommendedName>
        <fullName evidence="3">CreA protein</fullName>
    </recommendedName>
</protein>
<sequence>MSFFSSFLSQAPTAQSYSSKGLTSLLLASVMLMATGCGDDVGKVSLGLFTTKDVLIDALDDPKVPGVTCHISRIEANLDFADPSDMGIACRQTGPITAADIATIDKSKNGEVVFKASLSILFKVLKVRRIYDAENQTLIYLSYSTKETNGSHKHALSTVPLYGTHAWQDPATKAGNSVR</sequence>
<dbReference type="EMBL" id="BPFB01000028">
    <property type="protein sequence ID" value="GIU48314.1"/>
    <property type="molecule type" value="Genomic_DNA"/>
</dbReference>
<name>A0ABQ4PKI0_9GAMM</name>
<proteinExistence type="predicted"/>
<reference evidence="1 2" key="1">
    <citation type="submission" date="2021-05" db="EMBL/GenBank/DDBJ databases">
        <title>Molecular characterization for Shewanella algae harboring chromosomal blaOXA-55-like strains isolated from clinical and environment sample.</title>
        <authorList>
            <person name="Ohama Y."/>
            <person name="Aoki K."/>
            <person name="Harada S."/>
            <person name="Moriya K."/>
            <person name="Ishii Y."/>
            <person name="Tateda K."/>
        </authorList>
    </citation>
    <scope>NUCLEOTIDE SEQUENCE [LARGE SCALE GENOMIC DNA]</scope>
    <source>
        <strain evidence="1 2">LMG 23746</strain>
    </source>
</reference>
<evidence type="ECO:0000313" key="2">
    <source>
        <dbReference type="Proteomes" id="UP000761574"/>
    </source>
</evidence>
<organism evidence="1 2">
    <name type="scientific">Shewanella algidipiscicola</name>
    <dbReference type="NCBI Taxonomy" id="614070"/>
    <lineage>
        <taxon>Bacteria</taxon>
        <taxon>Pseudomonadati</taxon>
        <taxon>Pseudomonadota</taxon>
        <taxon>Gammaproteobacteria</taxon>
        <taxon>Alteromonadales</taxon>
        <taxon>Shewanellaceae</taxon>
        <taxon>Shewanella</taxon>
    </lineage>
</organism>
<dbReference type="Proteomes" id="UP000761574">
    <property type="component" value="Unassembled WGS sequence"/>
</dbReference>
<dbReference type="InterPro" id="IPR010292">
    <property type="entry name" value="Uncharacterised_CreA"/>
</dbReference>
<dbReference type="PANTHER" id="PTHR37952:SF2">
    <property type="entry name" value="PROTEIN CREA"/>
    <property type="match status" value="1"/>
</dbReference>
<evidence type="ECO:0008006" key="3">
    <source>
        <dbReference type="Google" id="ProtNLM"/>
    </source>
</evidence>
<keyword evidence="2" id="KW-1185">Reference proteome</keyword>
<dbReference type="Pfam" id="PF05981">
    <property type="entry name" value="CreA"/>
    <property type="match status" value="1"/>
</dbReference>
<comment type="caution">
    <text evidence="1">The sequence shown here is derived from an EMBL/GenBank/DDBJ whole genome shotgun (WGS) entry which is preliminary data.</text>
</comment>
<gene>
    <name evidence="1" type="primary">creA</name>
    <name evidence="1" type="ORF">TUM4630_24340</name>
</gene>
<dbReference type="PIRSF" id="PIRSF003174">
    <property type="entry name" value="CreA"/>
    <property type="match status" value="1"/>
</dbReference>
<dbReference type="PANTHER" id="PTHR37952">
    <property type="match status" value="1"/>
</dbReference>